<dbReference type="InterPro" id="IPR006439">
    <property type="entry name" value="HAD-SF_hydro_IA"/>
</dbReference>
<dbReference type="KEGG" id="orp:MOP44_10955"/>
<dbReference type="Proteomes" id="UP001059380">
    <property type="component" value="Chromosome"/>
</dbReference>
<dbReference type="Pfam" id="PF00702">
    <property type="entry name" value="Hydrolase"/>
    <property type="match status" value="1"/>
</dbReference>
<dbReference type="Gene3D" id="3.40.50.1000">
    <property type="entry name" value="HAD superfamily/HAD-like"/>
    <property type="match status" value="1"/>
</dbReference>
<dbReference type="InterPro" id="IPR023214">
    <property type="entry name" value="HAD_sf"/>
</dbReference>
<dbReference type="InterPro" id="IPR036412">
    <property type="entry name" value="HAD-like_sf"/>
</dbReference>
<keyword evidence="1" id="KW-0378">Hydrolase</keyword>
<protein>
    <submittedName>
        <fullName evidence="1">HAD-IA family hydrolase</fullName>
    </submittedName>
</protein>
<dbReference type="NCBIfam" id="TIGR01509">
    <property type="entry name" value="HAD-SF-IA-v3"/>
    <property type="match status" value="1"/>
</dbReference>
<dbReference type="PANTHER" id="PTHR43481">
    <property type="entry name" value="FRUCTOSE-1-PHOSPHATE PHOSPHATASE"/>
    <property type="match status" value="1"/>
</dbReference>
<sequence length="208" mass="22360">MVEIHSRAILFDMDGTLVDSTACVEYMWGTWGQRHGISLADILAISHGRLTRDTIREIAPHLDAESEAIALDNAAVTRSEGIVALRGARELIDTLQPNEWAVVTSAPRALAEARLRFAGLPIPQCLIGNEDVRAGKPDPDGYLQAAARLGLAPDDCTVIEDTPAGILAARAARMPVIAIGTTFPESELLGATWVRDFTQISFNPAANH</sequence>
<dbReference type="InterPro" id="IPR023198">
    <property type="entry name" value="PGP-like_dom2"/>
</dbReference>
<dbReference type="SUPFAM" id="SSF56784">
    <property type="entry name" value="HAD-like"/>
    <property type="match status" value="1"/>
</dbReference>
<keyword evidence="2" id="KW-1185">Reference proteome</keyword>
<dbReference type="NCBIfam" id="TIGR01549">
    <property type="entry name" value="HAD-SF-IA-v1"/>
    <property type="match status" value="1"/>
</dbReference>
<accession>A0A9J7BUZ1</accession>
<evidence type="ECO:0000313" key="1">
    <source>
        <dbReference type="EMBL" id="UWZ86440.1"/>
    </source>
</evidence>
<reference evidence="1" key="1">
    <citation type="submission" date="2021-04" db="EMBL/GenBank/DDBJ databases">
        <title>Phylogenetic analysis of Acidobacteriaceae.</title>
        <authorList>
            <person name="Qiu L."/>
            <person name="Zhang Q."/>
        </authorList>
    </citation>
    <scope>NUCLEOTIDE SEQUENCE</scope>
    <source>
        <strain evidence="1">DSM 25168</strain>
    </source>
</reference>
<dbReference type="SFLD" id="SFLDS00003">
    <property type="entry name" value="Haloacid_Dehalogenase"/>
    <property type="match status" value="1"/>
</dbReference>
<name>A0A9J7BUZ1_9BACT</name>
<gene>
    <name evidence="1" type="ORF">MOP44_10955</name>
</gene>
<dbReference type="InterPro" id="IPR051806">
    <property type="entry name" value="HAD-like_SPP"/>
</dbReference>
<dbReference type="GO" id="GO:0050308">
    <property type="term" value="F:sugar-phosphatase activity"/>
    <property type="evidence" value="ECO:0007669"/>
    <property type="project" value="TreeGrafter"/>
</dbReference>
<proteinExistence type="predicted"/>
<evidence type="ECO:0000313" key="2">
    <source>
        <dbReference type="Proteomes" id="UP001059380"/>
    </source>
</evidence>
<dbReference type="AlphaFoldDB" id="A0A9J7BUZ1"/>
<dbReference type="RefSeq" id="WP_260796080.1">
    <property type="nucleotide sequence ID" value="NZ_CP093313.1"/>
</dbReference>
<dbReference type="PANTHER" id="PTHR43481:SF4">
    <property type="entry name" value="GLYCEROL-1-PHOSPHATE PHOSPHOHYDROLASE 1-RELATED"/>
    <property type="match status" value="1"/>
</dbReference>
<dbReference type="SFLD" id="SFLDG01129">
    <property type="entry name" value="C1.5:_HAD__Beta-PGM__Phosphata"/>
    <property type="match status" value="1"/>
</dbReference>
<dbReference type="Gene3D" id="1.10.150.240">
    <property type="entry name" value="Putative phosphatase, domain 2"/>
    <property type="match status" value="1"/>
</dbReference>
<organism evidence="1 2">
    <name type="scientific">Occallatibacter riparius</name>
    <dbReference type="NCBI Taxonomy" id="1002689"/>
    <lineage>
        <taxon>Bacteria</taxon>
        <taxon>Pseudomonadati</taxon>
        <taxon>Acidobacteriota</taxon>
        <taxon>Terriglobia</taxon>
        <taxon>Terriglobales</taxon>
        <taxon>Acidobacteriaceae</taxon>
        <taxon>Occallatibacter</taxon>
    </lineage>
</organism>
<dbReference type="EMBL" id="CP093313">
    <property type="protein sequence ID" value="UWZ86440.1"/>
    <property type="molecule type" value="Genomic_DNA"/>
</dbReference>